<comment type="function">
    <text evidence="8 9">This protein is involved in the repair of mismatches in DNA. It is possible that it carries out the mismatch recognition step. This protein has a weak ATPase activity.</text>
</comment>
<protein>
    <recommendedName>
        <fullName evidence="2 9">DNA mismatch repair protein MutS</fullName>
    </recommendedName>
</protein>
<dbReference type="Pfam" id="PF00488">
    <property type="entry name" value="MutS_V"/>
    <property type="match status" value="1"/>
</dbReference>
<dbReference type="Pfam" id="PF01624">
    <property type="entry name" value="MutS_I"/>
    <property type="match status" value="1"/>
</dbReference>
<dbReference type="PANTHER" id="PTHR11361:SF34">
    <property type="entry name" value="DNA MISMATCH REPAIR PROTEIN MSH1, MITOCHONDRIAL"/>
    <property type="match status" value="1"/>
</dbReference>
<dbReference type="InterPro" id="IPR007861">
    <property type="entry name" value="DNA_mismatch_repair_MutS_clamp"/>
</dbReference>
<dbReference type="Gene3D" id="3.30.420.110">
    <property type="entry name" value="MutS, connector domain"/>
    <property type="match status" value="1"/>
</dbReference>
<reference evidence="14" key="1">
    <citation type="submission" date="2016-10" db="EMBL/GenBank/DDBJ databases">
        <authorList>
            <person name="Varghese N."/>
            <person name="Submissions S."/>
        </authorList>
    </citation>
    <scope>NUCLEOTIDE SEQUENCE [LARGE SCALE GENOMIC DNA]</scope>
    <source>
        <strain evidence="14">DSM 7481</strain>
    </source>
</reference>
<dbReference type="Pfam" id="PF05188">
    <property type="entry name" value="MutS_II"/>
    <property type="match status" value="1"/>
</dbReference>
<dbReference type="InterPro" id="IPR005748">
    <property type="entry name" value="DNA_mismatch_repair_MutS"/>
</dbReference>
<dbReference type="PANTHER" id="PTHR11361">
    <property type="entry name" value="DNA MISMATCH REPAIR PROTEIN MUTS FAMILY MEMBER"/>
    <property type="match status" value="1"/>
</dbReference>
<feature type="domain" description="DNA mismatch repair proteins mutS family" evidence="12">
    <location>
        <begin position="731"/>
        <end position="747"/>
    </location>
</feature>
<keyword evidence="3 9" id="KW-0547">Nucleotide-binding</keyword>
<dbReference type="InterPro" id="IPR000432">
    <property type="entry name" value="DNA_mismatch_repair_MutS_C"/>
</dbReference>
<evidence type="ECO:0000256" key="2">
    <source>
        <dbReference type="ARBA" id="ARBA00021982"/>
    </source>
</evidence>
<sequence length="898" mass="97505">MQQADAGTPDPRNAPSSAAPPAAAPTAADFPQHTPMMAQYLALKAGHPETLLFYRMGDFYEVFWDDAEKAARLLDITLTQRGQSAGRPVVMAGVPFHALENYLARLIKMGESVAICEQVGEVGAAKGPVERKVVRVVTPGTLTDSELLPDKSESMLLAVHQAARARCGLAWLSVTQGVVHLAECAHDEVGAWIARIAPSEVLYSAGVTERFEQQLQALRQNGVLTCPLSLRPDWQFDTALGARKLLEHLGAASLNAWEAQDLAHAHAASAALLSYAEHTQGRALTHIHAVRVQKNDELIALPAATRRNLELTRTLRGEEAPTLFSLLDTCMTGMGSRLLKAWLLEPRRDRTEARQRLAATAALRGDAEAGGQGDGPALRAALRGVSDVERITARIALRQVRPRELVALCKTLQKAEQLSQQNRRHEPLLAQIFEHLQAPPACGALLGCSILEEPAALVRDGGVIADGFDAELDELRGIQNHCDDFLLALETREKARTGIPNLRVQFNKVHGFYIEVTSSHLDRIPDDYRRRQTLKNAERFITPELKAFEDKALSAQERALAREKWLYEQVLDQLQPHVPALTRTAHAIATLDALCALAERSLTLGWCAPQFVPEPCIEIEGGRHPVVEARLAETSSGAFIPNHTRLNANTRMQIITGPNMGGKSTYMRQVALIVLLASMGSHVPAARCRLGPIDAIHTRIGAADDLANAQSTFMMEMTEAAQILHAATPHSLVLMDEIGRGTSTFDGLALASGIATHLHDRTRAFALFATHYFELTELAARHAHAVNVHVGATESGSDIVFLHEIQPGPASRSYGIHVARLAGVPAPVLNHARHALAALEERASEGERQVDLFAPPPESEAPGASAVEAALQDIHPDSLSPREALDALYQLKRLAQPG</sequence>
<dbReference type="SMART" id="SM00534">
    <property type="entry name" value="MUTSac"/>
    <property type="match status" value="1"/>
</dbReference>
<dbReference type="InterPro" id="IPR007695">
    <property type="entry name" value="DNA_mismatch_repair_MutS-lik_N"/>
</dbReference>
<dbReference type="GO" id="GO:0030983">
    <property type="term" value="F:mismatched DNA binding"/>
    <property type="evidence" value="ECO:0007669"/>
    <property type="project" value="InterPro"/>
</dbReference>
<keyword evidence="7 9" id="KW-0234">DNA repair</keyword>
<dbReference type="FunFam" id="3.40.1170.10:FF:000001">
    <property type="entry name" value="DNA mismatch repair protein MutS"/>
    <property type="match status" value="1"/>
</dbReference>
<evidence type="ECO:0000256" key="1">
    <source>
        <dbReference type="ARBA" id="ARBA00006271"/>
    </source>
</evidence>
<dbReference type="Pfam" id="PF05192">
    <property type="entry name" value="MutS_III"/>
    <property type="match status" value="1"/>
</dbReference>
<evidence type="ECO:0000313" key="14">
    <source>
        <dbReference type="Proteomes" id="UP000199517"/>
    </source>
</evidence>
<dbReference type="GO" id="GO:0003684">
    <property type="term" value="F:damaged DNA binding"/>
    <property type="evidence" value="ECO:0007669"/>
    <property type="project" value="UniProtKB-UniRule"/>
</dbReference>
<dbReference type="InterPro" id="IPR007860">
    <property type="entry name" value="DNA_mmatch_repair_MutS_con_dom"/>
</dbReference>
<dbReference type="SUPFAM" id="SSF55271">
    <property type="entry name" value="DNA repair protein MutS, domain I"/>
    <property type="match status" value="1"/>
</dbReference>
<feature type="region of interest" description="Disordered" evidence="11">
    <location>
        <begin position="1"/>
        <end position="29"/>
    </location>
</feature>
<dbReference type="NCBIfam" id="NF003810">
    <property type="entry name" value="PRK05399.1"/>
    <property type="match status" value="1"/>
</dbReference>
<name>A0A1I1YE44_9BURK</name>
<dbReference type="InterPro" id="IPR036187">
    <property type="entry name" value="DNA_mismatch_repair_MutS_sf"/>
</dbReference>
<dbReference type="STRING" id="32040.SAMN04489710_11737"/>
<evidence type="ECO:0000313" key="13">
    <source>
        <dbReference type="EMBL" id="SFE17836.1"/>
    </source>
</evidence>
<evidence type="ECO:0000256" key="9">
    <source>
        <dbReference type="HAMAP-Rule" id="MF_00096"/>
    </source>
</evidence>
<dbReference type="InterPro" id="IPR007696">
    <property type="entry name" value="DNA_mismatch_repair_MutS_core"/>
</dbReference>
<comment type="similarity">
    <text evidence="1 9 10">Belongs to the DNA mismatch repair MutS family.</text>
</comment>
<dbReference type="SUPFAM" id="SSF53150">
    <property type="entry name" value="DNA repair protein MutS, domain II"/>
    <property type="match status" value="1"/>
</dbReference>
<dbReference type="Gene3D" id="3.40.50.300">
    <property type="entry name" value="P-loop containing nucleotide triphosphate hydrolases"/>
    <property type="match status" value="1"/>
</dbReference>
<dbReference type="GO" id="GO:0006298">
    <property type="term" value="P:mismatch repair"/>
    <property type="evidence" value="ECO:0007669"/>
    <property type="project" value="UniProtKB-UniRule"/>
</dbReference>
<proteinExistence type="inferred from homology"/>
<dbReference type="NCBIfam" id="TIGR01070">
    <property type="entry name" value="mutS1"/>
    <property type="match status" value="1"/>
</dbReference>
<evidence type="ECO:0000256" key="6">
    <source>
        <dbReference type="ARBA" id="ARBA00023125"/>
    </source>
</evidence>
<dbReference type="Gene3D" id="1.10.1420.10">
    <property type="match status" value="2"/>
</dbReference>
<dbReference type="InterPro" id="IPR027417">
    <property type="entry name" value="P-loop_NTPase"/>
</dbReference>
<feature type="compositionally biased region" description="Low complexity" evidence="11">
    <location>
        <begin position="14"/>
        <end position="28"/>
    </location>
</feature>
<dbReference type="InterPro" id="IPR045076">
    <property type="entry name" value="MutS"/>
</dbReference>
<evidence type="ECO:0000256" key="10">
    <source>
        <dbReference type="RuleBase" id="RU003756"/>
    </source>
</evidence>
<organism evidence="13 14">
    <name type="scientific">Paracidovorax konjaci</name>
    <dbReference type="NCBI Taxonomy" id="32040"/>
    <lineage>
        <taxon>Bacteria</taxon>
        <taxon>Pseudomonadati</taxon>
        <taxon>Pseudomonadota</taxon>
        <taxon>Betaproteobacteria</taxon>
        <taxon>Burkholderiales</taxon>
        <taxon>Comamonadaceae</taxon>
        <taxon>Paracidovorax</taxon>
    </lineage>
</organism>
<dbReference type="GO" id="GO:0005829">
    <property type="term" value="C:cytosol"/>
    <property type="evidence" value="ECO:0007669"/>
    <property type="project" value="TreeGrafter"/>
</dbReference>
<evidence type="ECO:0000259" key="12">
    <source>
        <dbReference type="PROSITE" id="PS00486"/>
    </source>
</evidence>
<gene>
    <name evidence="9" type="primary">mutS</name>
    <name evidence="13" type="ORF">SAMN04489710_11737</name>
</gene>
<dbReference type="Proteomes" id="UP000199517">
    <property type="component" value="Unassembled WGS sequence"/>
</dbReference>
<dbReference type="AlphaFoldDB" id="A0A1I1YE44"/>
<dbReference type="SUPFAM" id="SSF52540">
    <property type="entry name" value="P-loop containing nucleoside triphosphate hydrolases"/>
    <property type="match status" value="1"/>
</dbReference>
<dbReference type="SUPFAM" id="SSF48334">
    <property type="entry name" value="DNA repair protein MutS, domain III"/>
    <property type="match status" value="1"/>
</dbReference>
<dbReference type="GO" id="GO:0140664">
    <property type="term" value="F:ATP-dependent DNA damage sensor activity"/>
    <property type="evidence" value="ECO:0007669"/>
    <property type="project" value="InterPro"/>
</dbReference>
<feature type="binding site" evidence="9">
    <location>
        <begin position="657"/>
        <end position="664"/>
    </location>
    <ligand>
        <name>ATP</name>
        <dbReference type="ChEBI" id="CHEBI:30616"/>
    </ligand>
</feature>
<keyword evidence="5 9" id="KW-0067">ATP-binding</keyword>
<dbReference type="HAMAP" id="MF_00096">
    <property type="entry name" value="MutS"/>
    <property type="match status" value="1"/>
</dbReference>
<evidence type="ECO:0000256" key="11">
    <source>
        <dbReference type="SAM" id="MobiDB-lite"/>
    </source>
</evidence>
<evidence type="ECO:0000256" key="4">
    <source>
        <dbReference type="ARBA" id="ARBA00022763"/>
    </source>
</evidence>
<dbReference type="Gene3D" id="6.10.140.430">
    <property type="match status" value="1"/>
</dbReference>
<dbReference type="InterPro" id="IPR016151">
    <property type="entry name" value="DNA_mismatch_repair_MutS_N"/>
</dbReference>
<dbReference type="PIRSF" id="PIRSF037677">
    <property type="entry name" value="DNA_mis_repair_Msh6"/>
    <property type="match status" value="1"/>
</dbReference>
<dbReference type="GO" id="GO:0005524">
    <property type="term" value="F:ATP binding"/>
    <property type="evidence" value="ECO:0007669"/>
    <property type="project" value="UniProtKB-UniRule"/>
</dbReference>
<dbReference type="Gene3D" id="3.40.1170.10">
    <property type="entry name" value="DNA repair protein MutS, domain I"/>
    <property type="match status" value="1"/>
</dbReference>
<keyword evidence="14" id="KW-1185">Reference proteome</keyword>
<dbReference type="InterPro" id="IPR036678">
    <property type="entry name" value="MutS_con_dom_sf"/>
</dbReference>
<keyword evidence="4 9" id="KW-0227">DNA damage</keyword>
<dbReference type="Pfam" id="PF05190">
    <property type="entry name" value="MutS_IV"/>
    <property type="match status" value="1"/>
</dbReference>
<dbReference type="SMART" id="SM00533">
    <property type="entry name" value="MUTSd"/>
    <property type="match status" value="1"/>
</dbReference>
<keyword evidence="6 9" id="KW-0238">DNA-binding</keyword>
<dbReference type="EMBL" id="FOMQ01000017">
    <property type="protein sequence ID" value="SFE17836.1"/>
    <property type="molecule type" value="Genomic_DNA"/>
</dbReference>
<accession>A0A1I1YE44</accession>
<evidence type="ECO:0000256" key="3">
    <source>
        <dbReference type="ARBA" id="ARBA00022741"/>
    </source>
</evidence>
<dbReference type="PROSITE" id="PS00486">
    <property type="entry name" value="DNA_MISMATCH_REPAIR_2"/>
    <property type="match status" value="1"/>
</dbReference>
<evidence type="ECO:0000256" key="8">
    <source>
        <dbReference type="ARBA" id="ARBA00024647"/>
    </source>
</evidence>
<evidence type="ECO:0000256" key="7">
    <source>
        <dbReference type="ARBA" id="ARBA00023204"/>
    </source>
</evidence>
<dbReference type="InterPro" id="IPR017261">
    <property type="entry name" value="DNA_mismatch_repair_MutS/MSH"/>
</dbReference>
<evidence type="ECO:0000256" key="5">
    <source>
        <dbReference type="ARBA" id="ARBA00022840"/>
    </source>
</evidence>